<dbReference type="AlphaFoldDB" id="A0A1X6YFJ6"/>
<keyword evidence="2" id="KW-1185">Reference proteome</keyword>
<sequence>MKAGHMVHVIEIQRSTATVNDAGTPERTWSRLATLRAEVVERSTEEFLRNAGETSETTIVFRTRFLAGLTDDDRVDFDGFAFDIDEIVTVGRRRGLELRCRRVAP</sequence>
<proteinExistence type="predicted"/>
<evidence type="ECO:0000313" key="1">
    <source>
        <dbReference type="EMBL" id="SLN19961.1"/>
    </source>
</evidence>
<reference evidence="1 2" key="1">
    <citation type="submission" date="2017-03" db="EMBL/GenBank/DDBJ databases">
        <authorList>
            <person name="Afonso C.L."/>
            <person name="Miller P.J."/>
            <person name="Scott M.A."/>
            <person name="Spackman E."/>
            <person name="Goraichik I."/>
            <person name="Dimitrov K.M."/>
            <person name="Suarez D.L."/>
            <person name="Swayne D.E."/>
        </authorList>
    </citation>
    <scope>NUCLEOTIDE SEQUENCE [LARGE SCALE GENOMIC DNA]</scope>
    <source>
        <strain evidence="1 2">CECT 8625</strain>
    </source>
</reference>
<dbReference type="Proteomes" id="UP000193570">
    <property type="component" value="Unassembled WGS sequence"/>
</dbReference>
<evidence type="ECO:0000313" key="2">
    <source>
        <dbReference type="Proteomes" id="UP000193570"/>
    </source>
</evidence>
<dbReference type="Pfam" id="PF05521">
    <property type="entry name" value="Phage_HCP"/>
    <property type="match status" value="1"/>
</dbReference>
<dbReference type="RefSeq" id="WP_085790428.1">
    <property type="nucleotide sequence ID" value="NZ_FWFK01000001.1"/>
</dbReference>
<dbReference type="NCBIfam" id="TIGR01563">
    <property type="entry name" value="gp16_SPP1"/>
    <property type="match status" value="1"/>
</dbReference>
<accession>A0A1X6YFJ6</accession>
<dbReference type="OrthoDB" id="7478737at2"/>
<name>A0A1X6YFJ6_9RHOB</name>
<organism evidence="1 2">
    <name type="scientific">Roseivivax jejudonensis</name>
    <dbReference type="NCBI Taxonomy" id="1529041"/>
    <lineage>
        <taxon>Bacteria</taxon>
        <taxon>Pseudomonadati</taxon>
        <taxon>Pseudomonadota</taxon>
        <taxon>Alphaproteobacteria</taxon>
        <taxon>Rhodobacterales</taxon>
        <taxon>Roseobacteraceae</taxon>
        <taxon>Roseivivax</taxon>
    </lineage>
</organism>
<protein>
    <submittedName>
        <fullName evidence="1">Phage head-tail joining protein</fullName>
    </submittedName>
</protein>
<dbReference type="Gene3D" id="2.40.10.270">
    <property type="entry name" value="Bacteriophage SPP1 head-tail adaptor protein"/>
    <property type="match status" value="1"/>
</dbReference>
<dbReference type="InterPro" id="IPR038666">
    <property type="entry name" value="SSP1_head-tail_sf"/>
</dbReference>
<dbReference type="InterPro" id="IPR008767">
    <property type="entry name" value="Phage_SPP1_head-tail_adaptor"/>
</dbReference>
<dbReference type="EMBL" id="FWFK01000001">
    <property type="protein sequence ID" value="SLN19961.1"/>
    <property type="molecule type" value="Genomic_DNA"/>
</dbReference>
<gene>
    <name evidence="1" type="ORF">ROJ8625_00701</name>
</gene>